<feature type="domain" description="ArnT-like N-terminal" evidence="9">
    <location>
        <begin position="2"/>
        <end position="217"/>
    </location>
</feature>
<dbReference type="InterPro" id="IPR050297">
    <property type="entry name" value="LipidA_mod_glycosyltrf_83"/>
</dbReference>
<organism evidence="10 11">
    <name type="scientific">Telmatocola sphagniphila</name>
    <dbReference type="NCBI Taxonomy" id="1123043"/>
    <lineage>
        <taxon>Bacteria</taxon>
        <taxon>Pseudomonadati</taxon>
        <taxon>Planctomycetota</taxon>
        <taxon>Planctomycetia</taxon>
        <taxon>Gemmatales</taxon>
        <taxon>Gemmataceae</taxon>
    </lineage>
</organism>
<dbReference type="GO" id="GO:0010041">
    <property type="term" value="P:response to iron(III) ion"/>
    <property type="evidence" value="ECO:0007669"/>
    <property type="project" value="TreeGrafter"/>
</dbReference>
<dbReference type="GO" id="GO:0009103">
    <property type="term" value="P:lipopolysaccharide biosynthetic process"/>
    <property type="evidence" value="ECO:0007669"/>
    <property type="project" value="UniProtKB-ARBA"/>
</dbReference>
<evidence type="ECO:0000256" key="6">
    <source>
        <dbReference type="ARBA" id="ARBA00022989"/>
    </source>
</evidence>
<keyword evidence="7 8" id="KW-0472">Membrane</keyword>
<dbReference type="GO" id="GO:0000030">
    <property type="term" value="F:mannosyltransferase activity"/>
    <property type="evidence" value="ECO:0007669"/>
    <property type="project" value="InterPro"/>
</dbReference>
<feature type="transmembrane region" description="Helical" evidence="8">
    <location>
        <begin position="382"/>
        <end position="401"/>
    </location>
</feature>
<keyword evidence="2" id="KW-1003">Cell membrane</keyword>
<evidence type="ECO:0000256" key="4">
    <source>
        <dbReference type="ARBA" id="ARBA00022679"/>
    </source>
</evidence>
<keyword evidence="5 8" id="KW-0812">Transmembrane</keyword>
<keyword evidence="6 8" id="KW-1133">Transmembrane helix</keyword>
<dbReference type="PANTHER" id="PTHR33908:SF3">
    <property type="entry name" value="UNDECAPRENYL PHOSPHATE-ALPHA-4-AMINO-4-DEOXY-L-ARABINOSE ARABINOSYL TRANSFERASE"/>
    <property type="match status" value="1"/>
</dbReference>
<dbReference type="EMBL" id="CP074694">
    <property type="protein sequence ID" value="QVL32805.1"/>
    <property type="molecule type" value="Genomic_DNA"/>
</dbReference>
<evidence type="ECO:0000256" key="5">
    <source>
        <dbReference type="ARBA" id="ARBA00022692"/>
    </source>
</evidence>
<proteinExistence type="predicted"/>
<feature type="transmembrane region" description="Helical" evidence="8">
    <location>
        <begin position="310"/>
        <end position="326"/>
    </location>
</feature>
<keyword evidence="3" id="KW-0328">Glycosyltransferase</keyword>
<feature type="transmembrane region" description="Helical" evidence="8">
    <location>
        <begin position="156"/>
        <end position="185"/>
    </location>
</feature>
<dbReference type="InterPro" id="IPR003342">
    <property type="entry name" value="ArnT-like_N"/>
</dbReference>
<accession>A0A8E6B653</accession>
<evidence type="ECO:0000313" key="10">
    <source>
        <dbReference type="EMBL" id="QVL32805.1"/>
    </source>
</evidence>
<feature type="transmembrane region" description="Helical" evidence="8">
    <location>
        <begin position="408"/>
        <end position="429"/>
    </location>
</feature>
<feature type="transmembrane region" description="Helical" evidence="8">
    <location>
        <begin position="347"/>
        <end position="370"/>
    </location>
</feature>
<dbReference type="Proteomes" id="UP000676194">
    <property type="component" value="Chromosome"/>
</dbReference>
<name>A0A8E6B653_9BACT</name>
<evidence type="ECO:0000256" key="7">
    <source>
        <dbReference type="ARBA" id="ARBA00023136"/>
    </source>
</evidence>
<dbReference type="GO" id="GO:0005886">
    <property type="term" value="C:plasma membrane"/>
    <property type="evidence" value="ECO:0007669"/>
    <property type="project" value="UniProtKB-SubCell"/>
</dbReference>
<dbReference type="RefSeq" id="WP_213497695.1">
    <property type="nucleotide sequence ID" value="NZ_CP074694.1"/>
</dbReference>
<dbReference type="Pfam" id="PF02366">
    <property type="entry name" value="PMT"/>
    <property type="match status" value="1"/>
</dbReference>
<feature type="transmembrane region" description="Helical" evidence="8">
    <location>
        <begin position="76"/>
        <end position="95"/>
    </location>
</feature>
<dbReference type="PANTHER" id="PTHR33908">
    <property type="entry name" value="MANNOSYLTRANSFERASE YKCB-RELATED"/>
    <property type="match status" value="1"/>
</dbReference>
<feature type="transmembrane region" description="Helical" evidence="8">
    <location>
        <begin position="248"/>
        <end position="273"/>
    </location>
</feature>
<dbReference type="GO" id="GO:0006493">
    <property type="term" value="P:protein O-linked glycosylation"/>
    <property type="evidence" value="ECO:0007669"/>
    <property type="project" value="InterPro"/>
</dbReference>
<evidence type="ECO:0000259" key="9">
    <source>
        <dbReference type="Pfam" id="PF02366"/>
    </source>
</evidence>
<dbReference type="GO" id="GO:0016763">
    <property type="term" value="F:pentosyltransferase activity"/>
    <property type="evidence" value="ECO:0007669"/>
    <property type="project" value="TreeGrafter"/>
</dbReference>
<comment type="subcellular location">
    <subcellularLocation>
        <location evidence="1">Cell membrane</location>
        <topology evidence="1">Multi-pass membrane protein</topology>
    </subcellularLocation>
</comment>
<protein>
    <submittedName>
        <fullName evidence="10">Glycosyltransferase family 39 protein</fullName>
    </submittedName>
</protein>
<keyword evidence="4" id="KW-0808">Transferase</keyword>
<reference evidence="10" key="1">
    <citation type="submission" date="2021-05" db="EMBL/GenBank/DDBJ databases">
        <title>Complete genome sequence of the cellulolytic planctomycete Telmatocola sphagniphila SP2T and characterization of the first cellulase from planctomycetes.</title>
        <authorList>
            <person name="Rakitin A.L."/>
            <person name="Beletsky A.V."/>
            <person name="Naumoff D.G."/>
            <person name="Kulichevskaya I.S."/>
            <person name="Mardanov A.V."/>
            <person name="Ravin N.V."/>
            <person name="Dedysh S.N."/>
        </authorList>
    </citation>
    <scope>NUCLEOTIDE SEQUENCE</scope>
    <source>
        <strain evidence="10">SP2T</strain>
    </source>
</reference>
<feature type="transmembrane region" description="Helical" evidence="8">
    <location>
        <begin position="197"/>
        <end position="215"/>
    </location>
</feature>
<gene>
    <name evidence="10" type="ORF">KIH39_02480</name>
</gene>
<dbReference type="AlphaFoldDB" id="A0A8E6B653"/>
<sequence>MILTTVMALCTFPNLGTHSLWDVDEGVNAEAAREMLEAGTWIVPTFNYELRTAKPVMLYWWQMASYKLFGISEWSARLPSVLAGFGTVFITYFLGRRMFDAMTGLISGLLLTTAIEFCLLSHTASPDSILVFFTTLSFYCFWRFSENGGRGWFIPMAAACALAVLTKGPIGVGLPGLVVLVYLGWNKQLSRLWDRKLIQASLVFLLLALPWYVMVGVETRGEFLRVFFGRENISRFTTPMENHSGNPFFHLIALIIGFAPGSIFLGLAFWEAVKQCRTSQLDYAPYRLLLTWFAVYLAVFSIAATKLPNYVFPLYPATAIVCGRFVERWRSQQIAGYSWGMPVALSALLLVGLITIAGLLIASGAITLPIKKMRVFPGLEKSAWVGMFPLLGAIAGYYFWLRGNRNRILMCITTSAVGFMTCLAAFPILQMDQYKAPRALVEESQLRQRERDIRIASIYWFKPTTVFYTQREILKLEHLEDAVSFLNSPRESYLILTENTWKELEKDLLRPFRLVSQHYDFYEDKNVLVISNRP</sequence>
<keyword evidence="11" id="KW-1185">Reference proteome</keyword>
<dbReference type="KEGG" id="tsph:KIH39_02480"/>
<evidence type="ECO:0000256" key="8">
    <source>
        <dbReference type="SAM" id="Phobius"/>
    </source>
</evidence>
<evidence type="ECO:0000256" key="3">
    <source>
        <dbReference type="ARBA" id="ARBA00022676"/>
    </source>
</evidence>
<evidence type="ECO:0000256" key="2">
    <source>
        <dbReference type="ARBA" id="ARBA00022475"/>
    </source>
</evidence>
<evidence type="ECO:0000313" key="11">
    <source>
        <dbReference type="Proteomes" id="UP000676194"/>
    </source>
</evidence>
<feature type="transmembrane region" description="Helical" evidence="8">
    <location>
        <begin position="285"/>
        <end position="304"/>
    </location>
</feature>
<feature type="transmembrane region" description="Helical" evidence="8">
    <location>
        <begin position="101"/>
        <end position="120"/>
    </location>
</feature>
<evidence type="ECO:0000256" key="1">
    <source>
        <dbReference type="ARBA" id="ARBA00004651"/>
    </source>
</evidence>